<comment type="subcellular location">
    <subcellularLocation>
        <location evidence="1">Cell membrane</location>
        <topology evidence="1">Multi-pass membrane protein</topology>
    </subcellularLocation>
</comment>
<proteinExistence type="inferred from homology"/>
<dbReference type="Pfam" id="PF02706">
    <property type="entry name" value="Wzz"/>
    <property type="match status" value="1"/>
</dbReference>
<dbReference type="InterPro" id="IPR050445">
    <property type="entry name" value="Bact_polysacc_biosynth/exp"/>
</dbReference>
<keyword evidence="8" id="KW-0270">Exopolysaccharide synthesis</keyword>
<feature type="transmembrane region" description="Helical" evidence="9">
    <location>
        <begin position="21"/>
        <end position="40"/>
    </location>
</feature>
<dbReference type="PANTHER" id="PTHR32309">
    <property type="entry name" value="TYROSINE-PROTEIN KINASE"/>
    <property type="match status" value="1"/>
</dbReference>
<reference evidence="11 12" key="1">
    <citation type="submission" date="2015-04" db="EMBL/GenBank/DDBJ databases">
        <title>Taxonomic description and genome sequence of Salinicoccus sediminis sp. nov., a novel hyper halotolerant bacterium isolated from marine sediment.</title>
        <authorList>
            <person name="Mathan Kumar R."/>
            <person name="Kaur G."/>
            <person name="Kumar N."/>
            <person name="Kumar A."/>
            <person name="Singh N.K."/>
            <person name="Kaur N."/>
            <person name="Mayilraj S."/>
        </authorList>
    </citation>
    <scope>NUCLEOTIDE SEQUENCE [LARGE SCALE GENOMIC DNA]</scope>
    <source>
        <strain evidence="11 12">SV-16</strain>
    </source>
</reference>
<comment type="caution">
    <text evidence="11">The sequence shown here is derived from an EMBL/GenBank/DDBJ whole genome shotgun (WGS) entry which is preliminary data.</text>
</comment>
<evidence type="ECO:0000313" key="11">
    <source>
        <dbReference type="EMBL" id="KKK33923.1"/>
    </source>
</evidence>
<evidence type="ECO:0000256" key="5">
    <source>
        <dbReference type="ARBA" id="ARBA00022903"/>
    </source>
</evidence>
<dbReference type="EMBL" id="LAYZ01000024">
    <property type="protein sequence ID" value="KKK33923.1"/>
    <property type="molecule type" value="Genomic_DNA"/>
</dbReference>
<keyword evidence="6 9" id="KW-1133">Transmembrane helix</keyword>
<protein>
    <submittedName>
        <fullName evidence="11">Capsule biosynthesis protein</fullName>
    </submittedName>
</protein>
<keyword evidence="12" id="KW-1185">Reference proteome</keyword>
<evidence type="ECO:0000256" key="1">
    <source>
        <dbReference type="ARBA" id="ARBA00004651"/>
    </source>
</evidence>
<keyword evidence="3" id="KW-1003">Cell membrane</keyword>
<evidence type="ECO:0000256" key="2">
    <source>
        <dbReference type="ARBA" id="ARBA00006683"/>
    </source>
</evidence>
<evidence type="ECO:0000259" key="10">
    <source>
        <dbReference type="Pfam" id="PF02706"/>
    </source>
</evidence>
<comment type="similarity">
    <text evidence="2">Belongs to the CpsC/CapA family.</text>
</comment>
<accession>A0A0M2SI22</accession>
<dbReference type="OrthoDB" id="2360475at2"/>
<feature type="transmembrane region" description="Helical" evidence="9">
    <location>
        <begin position="173"/>
        <end position="192"/>
    </location>
</feature>
<gene>
    <name evidence="11" type="ORF">WN59_09960</name>
</gene>
<dbReference type="GO" id="GO:0005886">
    <property type="term" value="C:plasma membrane"/>
    <property type="evidence" value="ECO:0007669"/>
    <property type="project" value="UniProtKB-SubCell"/>
</dbReference>
<dbReference type="STRING" id="1432562.WN59_09960"/>
<evidence type="ECO:0000313" key="12">
    <source>
        <dbReference type="Proteomes" id="UP000034287"/>
    </source>
</evidence>
<evidence type="ECO:0000256" key="9">
    <source>
        <dbReference type="SAM" id="Phobius"/>
    </source>
</evidence>
<keyword evidence="4 9" id="KW-0812">Transmembrane</keyword>
<name>A0A0M2SI22_9STAP</name>
<dbReference type="PANTHER" id="PTHR32309:SF13">
    <property type="entry name" value="FERRIC ENTEROBACTIN TRANSPORT PROTEIN FEPE"/>
    <property type="match status" value="1"/>
</dbReference>
<dbReference type="PATRIC" id="fig|1432562.3.peg.1976"/>
<sequence length="224" mass="24826">MRESINLEKALEIIKKNMTSIVVLTLITGVIAALITFFLIPPRYQAQTQILVSESEETKNTSDQDIETSLQLIGTYSDILQSPIVLENVINNLELDKSFSSLSEQITVVNQEQSQVLTVTVTDESMEEAQRIVNEIVNVFQEQVTSIMNVDNVSILSPSNLEADTEPVSPNPLINITVGIVVGLLLGLTLAFSRAYFDKSVRNEEDAEHYLDMPVVGSIARIEE</sequence>
<evidence type="ECO:0000256" key="4">
    <source>
        <dbReference type="ARBA" id="ARBA00022692"/>
    </source>
</evidence>
<evidence type="ECO:0000256" key="3">
    <source>
        <dbReference type="ARBA" id="ARBA00022475"/>
    </source>
</evidence>
<dbReference type="GO" id="GO:0000271">
    <property type="term" value="P:polysaccharide biosynthetic process"/>
    <property type="evidence" value="ECO:0007669"/>
    <property type="project" value="UniProtKB-KW"/>
</dbReference>
<keyword evidence="7 9" id="KW-0472">Membrane</keyword>
<organism evidence="11 12">
    <name type="scientific">Salinicoccus sediminis</name>
    <dbReference type="NCBI Taxonomy" id="1432562"/>
    <lineage>
        <taxon>Bacteria</taxon>
        <taxon>Bacillati</taxon>
        <taxon>Bacillota</taxon>
        <taxon>Bacilli</taxon>
        <taxon>Bacillales</taxon>
        <taxon>Staphylococcaceae</taxon>
        <taxon>Salinicoccus</taxon>
    </lineage>
</organism>
<evidence type="ECO:0000256" key="8">
    <source>
        <dbReference type="ARBA" id="ARBA00023169"/>
    </source>
</evidence>
<feature type="domain" description="Polysaccharide chain length determinant N-terminal" evidence="10">
    <location>
        <begin position="4"/>
        <end position="93"/>
    </location>
</feature>
<dbReference type="Proteomes" id="UP000034287">
    <property type="component" value="Unassembled WGS sequence"/>
</dbReference>
<evidence type="ECO:0000256" key="6">
    <source>
        <dbReference type="ARBA" id="ARBA00022989"/>
    </source>
</evidence>
<dbReference type="RefSeq" id="WP_046516663.1">
    <property type="nucleotide sequence ID" value="NZ_LAYZ01000024.1"/>
</dbReference>
<dbReference type="AlphaFoldDB" id="A0A0M2SI22"/>
<evidence type="ECO:0000256" key="7">
    <source>
        <dbReference type="ARBA" id="ARBA00023136"/>
    </source>
</evidence>
<dbReference type="InterPro" id="IPR003856">
    <property type="entry name" value="LPS_length_determ_N"/>
</dbReference>
<keyword evidence="5" id="KW-0972">Capsule biogenesis/degradation</keyword>
<dbReference type="GO" id="GO:0004713">
    <property type="term" value="F:protein tyrosine kinase activity"/>
    <property type="evidence" value="ECO:0007669"/>
    <property type="project" value="TreeGrafter"/>
</dbReference>